<proteinExistence type="predicted"/>
<gene>
    <name evidence="2" type="ORF">CCR75_000500</name>
</gene>
<dbReference type="KEGG" id="blac:94344278"/>
<feature type="region of interest" description="Disordered" evidence="1">
    <location>
        <begin position="1"/>
        <end position="129"/>
    </location>
</feature>
<dbReference type="AlphaFoldDB" id="A0A976FQB6"/>
<evidence type="ECO:0000256" key="1">
    <source>
        <dbReference type="SAM" id="MobiDB-lite"/>
    </source>
</evidence>
<evidence type="ECO:0000313" key="2">
    <source>
        <dbReference type="EMBL" id="TDH70614.1"/>
    </source>
</evidence>
<dbReference type="Proteomes" id="UP000294530">
    <property type="component" value="Unassembled WGS sequence"/>
</dbReference>
<accession>A0A976FQB6</accession>
<organism evidence="2 3">
    <name type="scientific">Bremia lactucae</name>
    <name type="common">Lettuce downy mildew</name>
    <dbReference type="NCBI Taxonomy" id="4779"/>
    <lineage>
        <taxon>Eukaryota</taxon>
        <taxon>Sar</taxon>
        <taxon>Stramenopiles</taxon>
        <taxon>Oomycota</taxon>
        <taxon>Peronosporomycetes</taxon>
        <taxon>Peronosporales</taxon>
        <taxon>Peronosporaceae</taxon>
        <taxon>Bremia</taxon>
    </lineage>
</organism>
<dbReference type="RefSeq" id="XP_067820113.1">
    <property type="nucleotide sequence ID" value="XM_067958607.1"/>
</dbReference>
<feature type="compositionally biased region" description="Low complexity" evidence="1">
    <location>
        <begin position="92"/>
        <end position="103"/>
    </location>
</feature>
<feature type="compositionally biased region" description="Polar residues" evidence="1">
    <location>
        <begin position="23"/>
        <end position="33"/>
    </location>
</feature>
<dbReference type="EMBL" id="SHOA02000069">
    <property type="protein sequence ID" value="TDH70614.1"/>
    <property type="molecule type" value="Genomic_DNA"/>
</dbReference>
<name>A0A976FQB6_BRELC</name>
<protein>
    <submittedName>
        <fullName evidence="2">Uncharacterized protein</fullName>
    </submittedName>
</protein>
<dbReference type="GeneID" id="94344278"/>
<comment type="caution">
    <text evidence="2">The sequence shown here is derived from an EMBL/GenBank/DDBJ whole genome shotgun (WGS) entry which is preliminary data.</text>
</comment>
<sequence>MVGVPVPEDTATGRSRRHREQGTTDQTSWTVVRTQCDDQNERTQNGRRGPSDRRLTRTSGEISLPIMESNDTEDDTPGTATGPRRTNDEKLSASSLSADLATLKQQQRRDVTEPLTSSGGYENAEDRSTQQVLTVLPLSYEDQEALPDEVDIHMKLLEENAPSQDVNLSNEIDGVKLIAGINLQAISHPQQGQVLARMYLDMNHCQRSQRLQWHYMPIILPRECNM</sequence>
<evidence type="ECO:0000313" key="3">
    <source>
        <dbReference type="Proteomes" id="UP000294530"/>
    </source>
</evidence>
<reference evidence="2 3" key="1">
    <citation type="journal article" date="2021" name="Genome Biol.">
        <title>AFLAP: assembly-free linkage analysis pipeline using k-mers from genome sequencing data.</title>
        <authorList>
            <person name="Fletcher K."/>
            <person name="Zhang L."/>
            <person name="Gil J."/>
            <person name="Han R."/>
            <person name="Cavanaugh K."/>
            <person name="Michelmore R."/>
        </authorList>
    </citation>
    <scope>NUCLEOTIDE SEQUENCE [LARGE SCALE GENOMIC DNA]</scope>
    <source>
        <strain evidence="2 3">SF5</strain>
    </source>
</reference>
<keyword evidence="3" id="KW-1185">Reference proteome</keyword>